<dbReference type="AlphaFoldDB" id="A0A9P9DYK6"/>
<dbReference type="InterPro" id="IPR011990">
    <property type="entry name" value="TPR-like_helical_dom_sf"/>
</dbReference>
<accession>A0A9P9DYK6</accession>
<proteinExistence type="predicted"/>
<dbReference type="SUPFAM" id="SSF48452">
    <property type="entry name" value="TPR-like"/>
    <property type="match status" value="1"/>
</dbReference>
<name>A0A9P9DYK6_9HYPO</name>
<comment type="caution">
    <text evidence="1">The sequence shown here is derived from an EMBL/GenBank/DDBJ whole genome shotgun (WGS) entry which is preliminary data.</text>
</comment>
<organism evidence="1 2">
    <name type="scientific">Dactylonectria macrodidyma</name>
    <dbReference type="NCBI Taxonomy" id="307937"/>
    <lineage>
        <taxon>Eukaryota</taxon>
        <taxon>Fungi</taxon>
        <taxon>Dikarya</taxon>
        <taxon>Ascomycota</taxon>
        <taxon>Pezizomycotina</taxon>
        <taxon>Sordariomycetes</taxon>
        <taxon>Hypocreomycetidae</taxon>
        <taxon>Hypocreales</taxon>
        <taxon>Nectriaceae</taxon>
        <taxon>Dactylonectria</taxon>
    </lineage>
</organism>
<evidence type="ECO:0000313" key="2">
    <source>
        <dbReference type="Proteomes" id="UP000738349"/>
    </source>
</evidence>
<dbReference type="Proteomes" id="UP000738349">
    <property type="component" value="Unassembled WGS sequence"/>
</dbReference>
<protein>
    <submittedName>
        <fullName evidence="1">Uncharacterized protein</fullName>
    </submittedName>
</protein>
<dbReference type="OrthoDB" id="4739854at2759"/>
<evidence type="ECO:0000313" key="1">
    <source>
        <dbReference type="EMBL" id="KAH7127628.1"/>
    </source>
</evidence>
<dbReference type="EMBL" id="JAGMUV010000019">
    <property type="protein sequence ID" value="KAH7127628.1"/>
    <property type="molecule type" value="Genomic_DNA"/>
</dbReference>
<sequence length="272" mass="30474">MDSARLIGFIDREPRHYGQLCNCASRLWAQRGDFTKALTFMLESKSIRERIKADAWSAFNNLENIQLSMGDSELALQTHADCMALFGGEDNMPRHALRMNRLNTGRTLTFLKRFDEAAVLIDGADALNEDWLMAIQSLLLRARGELGKAREGFLKSVMAIKQGTPYQELLDAACHYKIGCICMQQGNATTARNCLQISHDIHELRGSSPCEFARVKYMLSMAIERSADLDDAKRSQSLLNEAKEIRFALIGTADGEVAGESDFDMLVESQLR</sequence>
<keyword evidence="2" id="KW-1185">Reference proteome</keyword>
<reference evidence="1" key="1">
    <citation type="journal article" date="2021" name="Nat. Commun.">
        <title>Genetic determinants of endophytism in the Arabidopsis root mycobiome.</title>
        <authorList>
            <person name="Mesny F."/>
            <person name="Miyauchi S."/>
            <person name="Thiergart T."/>
            <person name="Pickel B."/>
            <person name="Atanasova L."/>
            <person name="Karlsson M."/>
            <person name="Huettel B."/>
            <person name="Barry K.W."/>
            <person name="Haridas S."/>
            <person name="Chen C."/>
            <person name="Bauer D."/>
            <person name="Andreopoulos W."/>
            <person name="Pangilinan J."/>
            <person name="LaButti K."/>
            <person name="Riley R."/>
            <person name="Lipzen A."/>
            <person name="Clum A."/>
            <person name="Drula E."/>
            <person name="Henrissat B."/>
            <person name="Kohler A."/>
            <person name="Grigoriev I.V."/>
            <person name="Martin F.M."/>
            <person name="Hacquard S."/>
        </authorList>
    </citation>
    <scope>NUCLEOTIDE SEQUENCE</scope>
    <source>
        <strain evidence="1">MPI-CAGE-AT-0147</strain>
    </source>
</reference>
<gene>
    <name evidence="1" type="ORF">EDB81DRAFT_764787</name>
</gene>
<dbReference type="Gene3D" id="1.25.40.10">
    <property type="entry name" value="Tetratricopeptide repeat domain"/>
    <property type="match status" value="1"/>
</dbReference>